<comment type="caution">
    <text evidence="7">Lacks conserved residue(s) required for the propagation of feature annotation.</text>
</comment>
<dbReference type="InterPro" id="IPR017907">
    <property type="entry name" value="Znf_RING_CS"/>
</dbReference>
<keyword evidence="5" id="KW-0442">Lipid degradation</keyword>
<sequence>MTFGNSGECGKCEELPGVNKCTCGEIFCETCFSKHLKRNPKHNQQREHTLALVPAAAPKSRSQRLWKVITCPFMRGSQSDAFKYDEAAKWFGLITKINENNIRESELAETPRLMSLLHRSAQAHPEGLGAQFPSITSFVGPTGAGKSVLIRSIIYLSAPEGKAWELIEAPVPGEKDSSCSTTGEVNLYSEPSSFGTKTPILLADCEGVEGSKPVAADHQKDWTKLSRRYPIQNKEGRGLDRRSIVKNIYPRFLYIFSDVICYVTRDQRSWASATVRLLEWSSIGAQHAINQYTLPALIIILNNSGIENEAWVSGDQNILTKYFFTTISGELNDNDSLRNLAMKYGETTIEGLFGRNYSSVHIHYTPQQGYGRLGSFEIIQKQNQRLLDRIKSDSRRLQEERAKLRTQFDGRQLPILTELAFNHLATGAQEPFDFGSCRRKTVIPHDQTLHLRIADFFGRCFKPGLLFGMPNCVPTLGINIMILRETLFSKHNMQPIDDLLLPSTFFSAEIQEACKKGLEYFYDETLLCGYIDPQSGKRCANTKSGHGPKGHQDGSGQYMQNGGYVEDGKRVTPESFINSVKSYITDTIEKFRLEGLDRKKWRVLATAEHRKNMEQLRESGIYPQPGRAEEGDPFHKSSICYGCLFRRPEYLLPCNHTVCEYCIRSHSDSTIEATRMKRATGKHILKSCVICNTSIGEGWPFEVSLRPPLSGCRVLSLDGGGVRVINQLVILERLESYIGLKLPIGGIAAIALGIFKTPATEFTPKFKNICTKSFIRQYQYRQEQSSGGANQASWLQYLWNIFASTKTSTTVTTKFLQDPLYSAQLLERSFQDIIQGHEKRKFFGLRNHCRVAVTTTFEAESRLIANYSFGGYGKYLFSDMSFSDVALCTSACPPYFPPHVDNRGAYRDGGLKANNPIHLAATEAKALGAPRYDIILSVGSGTATRLWNGAGHRDYIGDDWVRRLFDELLNNINGNAAWVEFQRSWPERVLERSERLNVDLAQRYEPAFDGLLEIADMEKQAKSYSPTQPHFDSRFQPIVGNIEAKLIETLADRLRASLFFLEVKSVNRGDGFTVSVKGAVRCRLGPGDKGFESLLSMVSSFKVDDETVVSYSEPSPPTVEFFGLSIKFSGDSIDKAVRIDVKFGKPYWVAISGCPITIEEIIEEWDPDEAEDEVEEKTAKGTF</sequence>
<feature type="domain" description="PNPLA" evidence="9">
    <location>
        <begin position="715"/>
        <end position="921"/>
    </location>
</feature>
<feature type="short sequence motif" description="DGA/G" evidence="7">
    <location>
        <begin position="908"/>
        <end position="910"/>
    </location>
</feature>
<dbReference type="AlphaFoldDB" id="A0A7C8NCZ4"/>
<evidence type="ECO:0000313" key="11">
    <source>
        <dbReference type="Proteomes" id="UP000475325"/>
    </source>
</evidence>
<proteinExistence type="predicted"/>
<dbReference type="PANTHER" id="PTHR24185">
    <property type="entry name" value="CALCIUM-INDEPENDENT PHOSPHOLIPASE A2-GAMMA"/>
    <property type="match status" value="1"/>
</dbReference>
<keyword evidence="3" id="KW-0378">Hydrolase</keyword>
<evidence type="ECO:0000256" key="1">
    <source>
        <dbReference type="ARBA" id="ARBA00022723"/>
    </source>
</evidence>
<evidence type="ECO:0000256" key="8">
    <source>
        <dbReference type="SAM" id="MobiDB-lite"/>
    </source>
</evidence>
<dbReference type="PROSITE" id="PS00518">
    <property type="entry name" value="ZF_RING_1"/>
    <property type="match status" value="1"/>
</dbReference>
<dbReference type="Pfam" id="PF01734">
    <property type="entry name" value="Patatin"/>
    <property type="match status" value="1"/>
</dbReference>
<dbReference type="GO" id="GO:0016042">
    <property type="term" value="P:lipid catabolic process"/>
    <property type="evidence" value="ECO:0007669"/>
    <property type="project" value="UniProtKB-KW"/>
</dbReference>
<dbReference type="InterPro" id="IPR013083">
    <property type="entry name" value="Znf_RING/FYVE/PHD"/>
</dbReference>
<evidence type="ECO:0000256" key="7">
    <source>
        <dbReference type="PROSITE-ProRule" id="PRU01161"/>
    </source>
</evidence>
<dbReference type="GO" id="GO:0016020">
    <property type="term" value="C:membrane"/>
    <property type="evidence" value="ECO:0007669"/>
    <property type="project" value="TreeGrafter"/>
</dbReference>
<protein>
    <recommendedName>
        <fullName evidence="9">PNPLA domain-containing protein</fullName>
    </recommendedName>
</protein>
<accession>A0A7C8NCZ4</accession>
<comment type="caution">
    <text evidence="10">The sequence shown here is derived from an EMBL/GenBank/DDBJ whole genome shotgun (WGS) entry which is preliminary data.</text>
</comment>
<evidence type="ECO:0000313" key="10">
    <source>
        <dbReference type="EMBL" id="KAF3096391.1"/>
    </source>
</evidence>
<feature type="region of interest" description="Disordered" evidence="8">
    <location>
        <begin position="539"/>
        <end position="563"/>
    </location>
</feature>
<dbReference type="GO" id="GO:0019369">
    <property type="term" value="P:arachidonate metabolic process"/>
    <property type="evidence" value="ECO:0007669"/>
    <property type="project" value="TreeGrafter"/>
</dbReference>
<dbReference type="PANTHER" id="PTHR24185:SF1">
    <property type="entry name" value="CALCIUM-INDEPENDENT PHOSPHOLIPASE A2-GAMMA"/>
    <property type="match status" value="1"/>
</dbReference>
<keyword evidence="2" id="KW-0863">Zinc-finger</keyword>
<dbReference type="SUPFAM" id="SSF52151">
    <property type="entry name" value="FabD/lysophospholipase-like"/>
    <property type="match status" value="1"/>
</dbReference>
<keyword evidence="1" id="KW-0479">Metal-binding</keyword>
<dbReference type="GO" id="GO:0046486">
    <property type="term" value="P:glycerolipid metabolic process"/>
    <property type="evidence" value="ECO:0007669"/>
    <property type="project" value="UniProtKB-ARBA"/>
</dbReference>
<dbReference type="InterPro" id="IPR002641">
    <property type="entry name" value="PNPLA_dom"/>
</dbReference>
<evidence type="ECO:0000256" key="3">
    <source>
        <dbReference type="ARBA" id="ARBA00022801"/>
    </source>
</evidence>
<evidence type="ECO:0000256" key="4">
    <source>
        <dbReference type="ARBA" id="ARBA00022833"/>
    </source>
</evidence>
<dbReference type="Gene3D" id="3.30.40.10">
    <property type="entry name" value="Zinc/RING finger domain, C3HC4 (zinc finger)"/>
    <property type="match status" value="1"/>
</dbReference>
<dbReference type="Gene3D" id="3.40.1090.10">
    <property type="entry name" value="Cytosolic phospholipase A2 catalytic domain"/>
    <property type="match status" value="1"/>
</dbReference>
<dbReference type="GO" id="GO:0008270">
    <property type="term" value="F:zinc ion binding"/>
    <property type="evidence" value="ECO:0007669"/>
    <property type="project" value="UniProtKB-KW"/>
</dbReference>
<dbReference type="InterPro" id="IPR016035">
    <property type="entry name" value="Acyl_Trfase/lysoPLipase"/>
</dbReference>
<reference evidence="10 11" key="1">
    <citation type="submission" date="2019-06" db="EMBL/GenBank/DDBJ databases">
        <authorList>
            <person name="Palmer J.M."/>
        </authorList>
    </citation>
    <scope>NUCLEOTIDE SEQUENCE [LARGE SCALE GENOMIC DNA]</scope>
    <source>
        <strain evidence="10 11">TWF102</strain>
    </source>
</reference>
<evidence type="ECO:0000256" key="5">
    <source>
        <dbReference type="ARBA" id="ARBA00022963"/>
    </source>
</evidence>
<keyword evidence="6" id="KW-0443">Lipid metabolism</keyword>
<dbReference type="Proteomes" id="UP000475325">
    <property type="component" value="Unassembled WGS sequence"/>
</dbReference>
<keyword evidence="4" id="KW-0862">Zinc</keyword>
<dbReference type="EMBL" id="WIQW01000037">
    <property type="protein sequence ID" value="KAF3096391.1"/>
    <property type="molecule type" value="Genomic_DNA"/>
</dbReference>
<evidence type="ECO:0000259" key="9">
    <source>
        <dbReference type="PROSITE" id="PS51635"/>
    </source>
</evidence>
<name>A0A7C8NCZ4_ORBOL</name>
<dbReference type="CDD" id="cd07199">
    <property type="entry name" value="Pat17_PNPLA8_PNPLA9_like"/>
    <property type="match status" value="1"/>
</dbReference>
<organism evidence="10 11">
    <name type="scientific">Orbilia oligospora</name>
    <name type="common">Nematode-trapping fungus</name>
    <name type="synonym">Arthrobotrys oligospora</name>
    <dbReference type="NCBI Taxonomy" id="2813651"/>
    <lineage>
        <taxon>Eukaryota</taxon>
        <taxon>Fungi</taxon>
        <taxon>Dikarya</taxon>
        <taxon>Ascomycota</taxon>
        <taxon>Pezizomycotina</taxon>
        <taxon>Orbiliomycetes</taxon>
        <taxon>Orbiliales</taxon>
        <taxon>Orbiliaceae</taxon>
        <taxon>Orbilia</taxon>
    </lineage>
</organism>
<gene>
    <name evidence="10" type="ORF">TWF102_006663</name>
</gene>
<evidence type="ECO:0000256" key="6">
    <source>
        <dbReference type="ARBA" id="ARBA00023098"/>
    </source>
</evidence>
<evidence type="ECO:0000256" key="2">
    <source>
        <dbReference type="ARBA" id="ARBA00022771"/>
    </source>
</evidence>
<dbReference type="PROSITE" id="PS51635">
    <property type="entry name" value="PNPLA"/>
    <property type="match status" value="1"/>
</dbReference>
<dbReference type="GO" id="GO:0047499">
    <property type="term" value="F:calcium-independent phospholipase A2 activity"/>
    <property type="evidence" value="ECO:0007669"/>
    <property type="project" value="TreeGrafter"/>
</dbReference>